<evidence type="ECO:0000313" key="3">
    <source>
        <dbReference type="Proteomes" id="UP001055167"/>
    </source>
</evidence>
<dbReference type="EMBL" id="BPQH01000006">
    <property type="protein sequence ID" value="GJD49485.1"/>
    <property type="molecule type" value="Genomic_DNA"/>
</dbReference>
<evidence type="ECO:0000313" key="2">
    <source>
        <dbReference type="EMBL" id="GJD49485.1"/>
    </source>
</evidence>
<dbReference type="PANTHER" id="PTHR45947">
    <property type="entry name" value="SULFOQUINOVOSYL TRANSFERASE SQD2"/>
    <property type="match status" value="1"/>
</dbReference>
<organism evidence="2 3">
    <name type="scientific">Methylobacterium crusticola</name>
    <dbReference type="NCBI Taxonomy" id="1697972"/>
    <lineage>
        <taxon>Bacteria</taxon>
        <taxon>Pseudomonadati</taxon>
        <taxon>Pseudomonadota</taxon>
        <taxon>Alphaproteobacteria</taxon>
        <taxon>Hyphomicrobiales</taxon>
        <taxon>Methylobacteriaceae</taxon>
        <taxon>Methylobacterium</taxon>
    </lineage>
</organism>
<reference evidence="2" key="2">
    <citation type="submission" date="2021-08" db="EMBL/GenBank/DDBJ databases">
        <authorList>
            <person name="Tani A."/>
            <person name="Ola A."/>
            <person name="Ogura Y."/>
            <person name="Katsura K."/>
            <person name="Hayashi T."/>
        </authorList>
    </citation>
    <scope>NUCLEOTIDE SEQUENCE</scope>
    <source>
        <strain evidence="2">KCTC 52305</strain>
    </source>
</reference>
<evidence type="ECO:0000259" key="1">
    <source>
        <dbReference type="Pfam" id="PF13439"/>
    </source>
</evidence>
<accession>A0ABQ4QVU6</accession>
<name>A0ABQ4QVU6_9HYPH</name>
<dbReference type="Pfam" id="PF13439">
    <property type="entry name" value="Glyco_transf_4"/>
    <property type="match status" value="1"/>
</dbReference>
<feature type="domain" description="Glycosyltransferase subfamily 4-like N-terminal" evidence="1">
    <location>
        <begin position="14"/>
        <end position="137"/>
    </location>
</feature>
<keyword evidence="3" id="KW-1185">Reference proteome</keyword>
<dbReference type="RefSeq" id="WP_128564149.1">
    <property type="nucleotide sequence ID" value="NZ_BPQH01000006.1"/>
</dbReference>
<dbReference type="InterPro" id="IPR050194">
    <property type="entry name" value="Glycosyltransferase_grp1"/>
</dbReference>
<dbReference type="PANTHER" id="PTHR45947:SF13">
    <property type="entry name" value="TRANSFERASE"/>
    <property type="match status" value="1"/>
</dbReference>
<dbReference type="SUPFAM" id="SSF53756">
    <property type="entry name" value="UDP-Glycosyltransferase/glycogen phosphorylase"/>
    <property type="match status" value="1"/>
</dbReference>
<gene>
    <name evidence="2" type="primary">mshA_9</name>
    <name evidence="2" type="ORF">OPKNFCMD_2216</name>
</gene>
<comment type="caution">
    <text evidence="2">The sequence shown here is derived from an EMBL/GenBank/DDBJ whole genome shotgun (WGS) entry which is preliminary data.</text>
</comment>
<sequence>MDVILVLDHAHINGGQAKVAIESALGLAGRGHRVQVFAAVGPVDPRLAAAGVAVTCLDQPDIATTTSKLAFAAQMLWNGRARDALAQALRGRDPGDTLVHVHAWAKSLSPSVFAAIAEAGLPAVYTMHEFFLVCPNGGFYDYQRHAICHRRPMSRSCVTTNCDMRSYPRKAMRVARHLLLEHAAHWPDGIRDVITISALQEGVVGPLLPPALRLHRVDNPISVPDLGPKAAPAQGPVVYVGRLSIEKGVGLFAEAARLAGITPVLVGDGPEAEAIRGRYPDAVLLGWRDAAGVREALRDASALVFPSIWYEGQPLTVYEALALGTPVVVSDACAGREAVADGQTGYWFPSGDAAALAERLRRLRDPATVAALSAEAHRRYWQRPLTLERHLDRLEEVYGLVARRVALERAAPGRRGRAQSGLAPG</sequence>
<proteinExistence type="predicted"/>
<reference evidence="2" key="1">
    <citation type="journal article" date="2021" name="Front. Microbiol.">
        <title>Comprehensive Comparative Genomics and Phenotyping of Methylobacterium Species.</title>
        <authorList>
            <person name="Alessa O."/>
            <person name="Ogura Y."/>
            <person name="Fujitani Y."/>
            <person name="Takami H."/>
            <person name="Hayashi T."/>
            <person name="Sahin N."/>
            <person name="Tani A."/>
        </authorList>
    </citation>
    <scope>NUCLEOTIDE SEQUENCE</scope>
    <source>
        <strain evidence="2">KCTC 52305</strain>
    </source>
</reference>
<dbReference type="Proteomes" id="UP001055167">
    <property type="component" value="Unassembled WGS sequence"/>
</dbReference>
<dbReference type="CDD" id="cd03801">
    <property type="entry name" value="GT4_PimA-like"/>
    <property type="match status" value="1"/>
</dbReference>
<dbReference type="InterPro" id="IPR028098">
    <property type="entry name" value="Glyco_trans_4-like_N"/>
</dbReference>
<dbReference type="Pfam" id="PF13692">
    <property type="entry name" value="Glyco_trans_1_4"/>
    <property type="match status" value="1"/>
</dbReference>
<protein>
    <submittedName>
        <fullName evidence="2">D-inositol-3-phosphate glycosyltransferase</fullName>
    </submittedName>
</protein>
<dbReference type="Gene3D" id="3.40.50.2000">
    <property type="entry name" value="Glycogen Phosphorylase B"/>
    <property type="match status" value="2"/>
</dbReference>